<reference evidence="4" key="1">
    <citation type="journal article" date="2019" name="Int. J. Syst. Evol. Microbiol.">
        <title>The Global Catalogue of Microorganisms (GCM) 10K type strain sequencing project: providing services to taxonomists for standard genome sequencing and annotation.</title>
        <authorList>
            <consortium name="The Broad Institute Genomics Platform"/>
            <consortium name="The Broad Institute Genome Sequencing Center for Infectious Disease"/>
            <person name="Wu L."/>
            <person name="Ma J."/>
        </authorList>
    </citation>
    <scope>NUCLEOTIDE SEQUENCE [LARGE SCALE GENOMIC DNA]</scope>
    <source>
        <strain evidence="4">TISTR 1858</strain>
    </source>
</reference>
<evidence type="ECO:0000313" key="3">
    <source>
        <dbReference type="EMBL" id="MFD2628722.1"/>
    </source>
</evidence>
<proteinExistence type="predicted"/>
<sequence>MKGSFTFNSIRKEYIFCEDEGRTYSTAPVSRNLLSIPGFPGAHLINSDVGVLTIQQNVFFDSDSLTDFFSMKEEIAGWLLTDKICPLIFDDQPDRTYHAVIDGSIDIEELLLVGNITLTFICPDPYSYGPEQIIRLETILGNIVNIEGTAPTKPVFELNVLAPITFSMVSNGQEYMVIGKPADVTEEEVDDRTNVLHEEGSTLDTWSTTPVKVDENFSDIDGVMANDGSGIYVEDFGTGNKMHGPAMTKEITPVQDFELETIFDVITDDNEENFRMEVYMFDENFNMLGKFGINDNSRYLKRIRGLARVGEYVDRNTRYAIGSSNYERELGEVSLMFFRVKRVGNKYTFYISQIVNGDHQDTLTATYTDDSGEYLGRLRYVEIFIGKWQDRQRPFRARINNINVWQLAQTTVDQTPIIARIGDKITIDNQNKKLLLNGEPVVKGDFGSSPFSLKPGENKVVLLPENAVQGVMKYNPAFK</sequence>
<evidence type="ECO:0000259" key="2">
    <source>
        <dbReference type="Pfam" id="PF22768"/>
    </source>
</evidence>
<dbReference type="Pfam" id="PF22768">
    <property type="entry name" value="SPP1_Dit"/>
    <property type="match status" value="1"/>
</dbReference>
<protein>
    <submittedName>
        <fullName evidence="3">Distal tail protein Dit</fullName>
    </submittedName>
</protein>
<keyword evidence="4" id="KW-1185">Reference proteome</keyword>
<accession>A0ABW5PZD7</accession>
<gene>
    <name evidence="3" type="ORF">ACFSUN_07965</name>
</gene>
<feature type="domain" description="Siphovirus-type tail component RIFT-related" evidence="1">
    <location>
        <begin position="15"/>
        <end position="122"/>
    </location>
</feature>
<dbReference type="Gene3D" id="2.40.30.200">
    <property type="match status" value="1"/>
</dbReference>
<dbReference type="InterPro" id="IPR006520">
    <property type="entry name" value="Dit_BPSPP_N"/>
</dbReference>
<comment type="caution">
    <text evidence="3">The sequence shown here is derived from an EMBL/GenBank/DDBJ whole genome shotgun (WGS) entry which is preliminary data.</text>
</comment>
<dbReference type="InterPro" id="IPR008841">
    <property type="entry name" value="Siphovirus-type_tail_N"/>
</dbReference>
<dbReference type="InterPro" id="IPR054738">
    <property type="entry name" value="Siphovirus-type_tail_C"/>
</dbReference>
<dbReference type="NCBIfam" id="TIGR01633">
    <property type="entry name" value="phi3626_gp14_N"/>
    <property type="match status" value="1"/>
</dbReference>
<dbReference type="EMBL" id="JBHUMX010000019">
    <property type="protein sequence ID" value="MFD2628722.1"/>
    <property type="molecule type" value="Genomic_DNA"/>
</dbReference>
<dbReference type="Proteomes" id="UP001597451">
    <property type="component" value="Unassembled WGS sequence"/>
</dbReference>
<dbReference type="Gene3D" id="2.60.120.860">
    <property type="match status" value="1"/>
</dbReference>
<dbReference type="Pfam" id="PF05709">
    <property type="entry name" value="Sipho_tail"/>
    <property type="match status" value="1"/>
</dbReference>
<evidence type="ECO:0000259" key="1">
    <source>
        <dbReference type="Pfam" id="PF05709"/>
    </source>
</evidence>
<name>A0ABW5PZD7_9BACI</name>
<dbReference type="RefSeq" id="WP_379561462.1">
    <property type="nucleotide sequence ID" value="NZ_JBHUMX010000019.1"/>
</dbReference>
<organism evidence="3 4">
    <name type="scientific">Oceanobacillus kapialis</name>
    <dbReference type="NCBI Taxonomy" id="481353"/>
    <lineage>
        <taxon>Bacteria</taxon>
        <taxon>Bacillati</taxon>
        <taxon>Bacillota</taxon>
        <taxon>Bacilli</taxon>
        <taxon>Bacillales</taxon>
        <taxon>Bacillaceae</taxon>
        <taxon>Oceanobacillus</taxon>
    </lineage>
</organism>
<evidence type="ECO:0000313" key="4">
    <source>
        <dbReference type="Proteomes" id="UP001597451"/>
    </source>
</evidence>
<feature type="domain" description="Siphovirus-type tail component C-terminal" evidence="2">
    <location>
        <begin position="422"/>
        <end position="478"/>
    </location>
</feature>